<keyword evidence="1" id="KW-0472">Membrane</keyword>
<feature type="transmembrane region" description="Helical" evidence="1">
    <location>
        <begin position="73"/>
        <end position="90"/>
    </location>
</feature>
<evidence type="ECO:0000313" key="2">
    <source>
        <dbReference type="EMBL" id="NNH76513.1"/>
    </source>
</evidence>
<name>A0A7Y2RCY7_9GAMM</name>
<gene>
    <name evidence="2" type="ORF">HLH17_02200</name>
</gene>
<accession>A0A7Y2RCY7</accession>
<dbReference type="EMBL" id="JABERL010000005">
    <property type="protein sequence ID" value="NNH76513.1"/>
    <property type="molecule type" value="Genomic_DNA"/>
</dbReference>
<keyword evidence="1" id="KW-0812">Transmembrane</keyword>
<sequence length="167" mass="19775">MKNNETIINRELFCLENRLHSYENYLYSVKPIEMDKAIKIERAHKKHKRLMNLLTVLFFITVATAIYLSTPSMVVFICLSQVVLMVYLQCRHLQKYTHQLIIHGIDISECCTQEVSESTYHQLKLVKHPELKQKINEILTLRNNRFLSVDADTLKLDKYFNLNNPNY</sequence>
<keyword evidence="1" id="KW-1133">Transmembrane helix</keyword>
<feature type="transmembrane region" description="Helical" evidence="1">
    <location>
        <begin position="50"/>
        <end position="67"/>
    </location>
</feature>
<dbReference type="AlphaFoldDB" id="A0A7Y2RCY7"/>
<comment type="caution">
    <text evidence="2">The sequence shown here is derived from an EMBL/GenBank/DDBJ whole genome shotgun (WGS) entry which is preliminary data.</text>
</comment>
<organism evidence="2 3">
    <name type="scientific">Acinetobacter terrae</name>
    <dbReference type="NCBI Taxonomy" id="2731247"/>
    <lineage>
        <taxon>Bacteria</taxon>
        <taxon>Pseudomonadati</taxon>
        <taxon>Pseudomonadota</taxon>
        <taxon>Gammaproteobacteria</taxon>
        <taxon>Moraxellales</taxon>
        <taxon>Moraxellaceae</taxon>
        <taxon>Acinetobacter</taxon>
        <taxon>Acinetobacter Taxon 24</taxon>
    </lineage>
</organism>
<proteinExistence type="predicted"/>
<protein>
    <submittedName>
        <fullName evidence="2">Uncharacterized protein</fullName>
    </submittedName>
</protein>
<reference evidence="2 3" key="1">
    <citation type="submission" date="2020-04" db="EMBL/GenBank/DDBJ databases">
        <title>Acinetobacter Taxon 24.</title>
        <authorList>
            <person name="Nemec A."/>
            <person name="Radolfova-Krizova L."/>
            <person name="Higgins P.G."/>
            <person name="Spanelova P."/>
        </authorList>
    </citation>
    <scope>NUCLEOTIDE SEQUENCE [LARGE SCALE GENOMIC DNA]</scope>
    <source>
        <strain evidence="2 3">ANC 5380</strain>
    </source>
</reference>
<dbReference type="RefSeq" id="WP_171539715.1">
    <property type="nucleotide sequence ID" value="NZ_JABERL010000005.1"/>
</dbReference>
<dbReference type="Proteomes" id="UP000569202">
    <property type="component" value="Unassembled WGS sequence"/>
</dbReference>
<evidence type="ECO:0000313" key="3">
    <source>
        <dbReference type="Proteomes" id="UP000569202"/>
    </source>
</evidence>
<evidence type="ECO:0000256" key="1">
    <source>
        <dbReference type="SAM" id="Phobius"/>
    </source>
</evidence>